<protein>
    <submittedName>
        <fullName evidence="2">Uncharacterized protein</fullName>
    </submittedName>
</protein>
<dbReference type="Proteomes" id="UP000601223">
    <property type="component" value="Unassembled WGS sequence"/>
</dbReference>
<organism evidence="2 3">
    <name type="scientific">Catellatospora bangladeshensis</name>
    <dbReference type="NCBI Taxonomy" id="310355"/>
    <lineage>
        <taxon>Bacteria</taxon>
        <taxon>Bacillati</taxon>
        <taxon>Actinomycetota</taxon>
        <taxon>Actinomycetes</taxon>
        <taxon>Micromonosporales</taxon>
        <taxon>Micromonosporaceae</taxon>
        <taxon>Catellatospora</taxon>
    </lineage>
</organism>
<keyword evidence="3" id="KW-1185">Reference proteome</keyword>
<comment type="caution">
    <text evidence="2">The sequence shown here is derived from an EMBL/GenBank/DDBJ whole genome shotgun (WGS) entry which is preliminary data.</text>
</comment>
<accession>A0A8J3JEL5</accession>
<evidence type="ECO:0000313" key="2">
    <source>
        <dbReference type="EMBL" id="GIF79117.1"/>
    </source>
</evidence>
<feature type="transmembrane region" description="Helical" evidence="1">
    <location>
        <begin position="16"/>
        <end position="45"/>
    </location>
</feature>
<keyword evidence="1" id="KW-1133">Transmembrane helix</keyword>
<dbReference type="RefSeq" id="WP_203741155.1">
    <property type="nucleotide sequence ID" value="NZ_BONF01000004.1"/>
</dbReference>
<gene>
    <name evidence="2" type="ORF">Cba03nite_04660</name>
</gene>
<sequence>MATELYRRRHGGRRMVALLLLFTEGVVFGLGVFVSFGVFTTMLALMN</sequence>
<name>A0A8J3JEL5_9ACTN</name>
<evidence type="ECO:0000313" key="3">
    <source>
        <dbReference type="Proteomes" id="UP000601223"/>
    </source>
</evidence>
<dbReference type="AlphaFoldDB" id="A0A8J3JEL5"/>
<proteinExistence type="predicted"/>
<evidence type="ECO:0000256" key="1">
    <source>
        <dbReference type="SAM" id="Phobius"/>
    </source>
</evidence>
<keyword evidence="1" id="KW-0472">Membrane</keyword>
<reference evidence="2 3" key="1">
    <citation type="submission" date="2021-01" db="EMBL/GenBank/DDBJ databases">
        <title>Whole genome shotgun sequence of Catellatospora bangladeshensis NBRC 107357.</title>
        <authorList>
            <person name="Komaki H."/>
            <person name="Tamura T."/>
        </authorList>
    </citation>
    <scope>NUCLEOTIDE SEQUENCE [LARGE SCALE GENOMIC DNA]</scope>
    <source>
        <strain evidence="2 3">NBRC 107357</strain>
    </source>
</reference>
<dbReference type="EMBL" id="BONF01000004">
    <property type="protein sequence ID" value="GIF79117.1"/>
    <property type="molecule type" value="Genomic_DNA"/>
</dbReference>
<keyword evidence="1" id="KW-0812">Transmembrane</keyword>